<accession>A0A8J2WRV5</accession>
<dbReference type="InterPro" id="IPR029063">
    <property type="entry name" value="SAM-dependent_MTases_sf"/>
</dbReference>
<organism evidence="3 4">
    <name type="scientific">Pelagomonas calceolata</name>
    <dbReference type="NCBI Taxonomy" id="35677"/>
    <lineage>
        <taxon>Eukaryota</taxon>
        <taxon>Sar</taxon>
        <taxon>Stramenopiles</taxon>
        <taxon>Ochrophyta</taxon>
        <taxon>Pelagophyceae</taxon>
        <taxon>Pelagomonadales</taxon>
        <taxon>Pelagomonadaceae</taxon>
        <taxon>Pelagomonas</taxon>
    </lineage>
</organism>
<reference evidence="3" key="1">
    <citation type="submission" date="2021-11" db="EMBL/GenBank/DDBJ databases">
        <authorList>
            <consortium name="Genoscope - CEA"/>
            <person name="William W."/>
        </authorList>
    </citation>
    <scope>NUCLEOTIDE SEQUENCE</scope>
</reference>
<dbReference type="SUPFAM" id="SSF53335">
    <property type="entry name" value="S-adenosyl-L-methionine-dependent methyltransferases"/>
    <property type="match status" value="1"/>
</dbReference>
<dbReference type="PANTHER" id="PTHR13369">
    <property type="match status" value="1"/>
</dbReference>
<evidence type="ECO:0000313" key="4">
    <source>
        <dbReference type="Proteomes" id="UP000789595"/>
    </source>
</evidence>
<feature type="domain" description="Methyltransferase" evidence="2">
    <location>
        <begin position="88"/>
        <end position="217"/>
    </location>
</feature>
<sequence>MPDWKDRSNPQFGRRRAVARRQGAVRVRPGSAWQRALAVARERQPRHFAEWQASDAVCHRRRAIDFRALPRSCDPLWGGGVPPIRAWRKRRQIENVLGPLAELTALLKRPAHIVDFCASSGHVALPAAAVLKGVTVEINDLRERPIDIARERIAALPPALRARCTARVGSTETHTGPFDIGVALHACGVATDVVLETCLRRRAAFVLVPCCVGRLAQRANRGRNARSSLPKTEAFAACFDLPKSAVWRGALSSDEAKALARAGDCTARDKLTADDRERRACKTVIDGDRLALAAERGYTVSHFLMRPFGITPKNDVIVGYPSEWRSPV</sequence>
<name>A0A8J2WRV5_9STRA</name>
<keyword evidence="4" id="KW-1185">Reference proteome</keyword>
<dbReference type="InterPro" id="IPR025714">
    <property type="entry name" value="Methyltranfer_dom"/>
</dbReference>
<dbReference type="AlphaFoldDB" id="A0A8J2WRV5"/>
<evidence type="ECO:0000313" key="3">
    <source>
        <dbReference type="EMBL" id="CAH0364794.1"/>
    </source>
</evidence>
<dbReference type="Gene3D" id="3.40.50.150">
    <property type="entry name" value="Vaccinia Virus protein VP39"/>
    <property type="match status" value="1"/>
</dbReference>
<evidence type="ECO:0000259" key="2">
    <source>
        <dbReference type="Pfam" id="PF13679"/>
    </source>
</evidence>
<dbReference type="PANTHER" id="PTHR13369:SF0">
    <property type="entry name" value="GLUTATHIONE S-TRANSFERASE C-TERMINAL DOMAIN-CONTAINING PROTEIN"/>
    <property type="match status" value="1"/>
</dbReference>
<protein>
    <recommendedName>
        <fullName evidence="2">Methyltransferase domain-containing protein</fullName>
    </recommendedName>
</protein>
<dbReference type="OrthoDB" id="206598at2759"/>
<dbReference type="Proteomes" id="UP000789595">
    <property type="component" value="Unassembled WGS sequence"/>
</dbReference>
<feature type="region of interest" description="Disordered" evidence="1">
    <location>
        <begin position="1"/>
        <end position="20"/>
    </location>
</feature>
<gene>
    <name evidence="3" type="ORF">PECAL_1P11740</name>
</gene>
<evidence type="ECO:0000256" key="1">
    <source>
        <dbReference type="SAM" id="MobiDB-lite"/>
    </source>
</evidence>
<dbReference type="EMBL" id="CAKKNE010000001">
    <property type="protein sequence ID" value="CAH0364794.1"/>
    <property type="molecule type" value="Genomic_DNA"/>
</dbReference>
<dbReference type="Pfam" id="PF13679">
    <property type="entry name" value="Methyltransf_32"/>
    <property type="match status" value="1"/>
</dbReference>
<dbReference type="GO" id="GO:0005737">
    <property type="term" value="C:cytoplasm"/>
    <property type="evidence" value="ECO:0007669"/>
    <property type="project" value="TreeGrafter"/>
</dbReference>
<proteinExistence type="predicted"/>
<comment type="caution">
    <text evidence="3">The sequence shown here is derived from an EMBL/GenBank/DDBJ whole genome shotgun (WGS) entry which is preliminary data.</text>
</comment>